<evidence type="ECO:0000256" key="6">
    <source>
        <dbReference type="ARBA" id="ARBA00022989"/>
    </source>
</evidence>
<dbReference type="InterPro" id="IPR038731">
    <property type="entry name" value="RgtA/B/C-like"/>
</dbReference>
<reference evidence="10" key="1">
    <citation type="submission" date="2018-05" db="EMBL/GenBank/DDBJ databases">
        <authorList>
            <person name="Lanie J.A."/>
            <person name="Ng W.-L."/>
            <person name="Kazmierczak K.M."/>
            <person name="Andrzejewski T.M."/>
            <person name="Davidsen T.M."/>
            <person name="Wayne K.J."/>
            <person name="Tettelin H."/>
            <person name="Glass J.I."/>
            <person name="Rusch D."/>
            <person name="Podicherti R."/>
            <person name="Tsui H.-C.T."/>
            <person name="Winkler M.E."/>
        </authorList>
    </citation>
    <scope>NUCLEOTIDE SEQUENCE</scope>
</reference>
<dbReference type="PANTHER" id="PTHR33908">
    <property type="entry name" value="MANNOSYLTRANSFERASE YKCB-RELATED"/>
    <property type="match status" value="1"/>
</dbReference>
<evidence type="ECO:0000259" key="9">
    <source>
        <dbReference type="Pfam" id="PF13231"/>
    </source>
</evidence>
<feature type="transmembrane region" description="Helical" evidence="8">
    <location>
        <begin position="307"/>
        <end position="328"/>
    </location>
</feature>
<name>A0A382APL6_9ZZZZ</name>
<evidence type="ECO:0000256" key="4">
    <source>
        <dbReference type="ARBA" id="ARBA00022679"/>
    </source>
</evidence>
<feature type="transmembrane region" description="Helical" evidence="8">
    <location>
        <begin position="359"/>
        <end position="378"/>
    </location>
</feature>
<feature type="transmembrane region" description="Helical" evidence="8">
    <location>
        <begin position="240"/>
        <end position="258"/>
    </location>
</feature>
<feature type="non-terminal residue" evidence="10">
    <location>
        <position position="1"/>
    </location>
</feature>
<dbReference type="InterPro" id="IPR050297">
    <property type="entry name" value="LipidA_mod_glycosyltrf_83"/>
</dbReference>
<keyword evidence="7 8" id="KW-0472">Membrane</keyword>
<feature type="domain" description="Glycosyltransferase RgtA/B/C/D-like" evidence="9">
    <location>
        <begin position="113"/>
        <end position="223"/>
    </location>
</feature>
<evidence type="ECO:0000256" key="1">
    <source>
        <dbReference type="ARBA" id="ARBA00004651"/>
    </source>
</evidence>
<evidence type="ECO:0000256" key="8">
    <source>
        <dbReference type="SAM" id="Phobius"/>
    </source>
</evidence>
<evidence type="ECO:0000256" key="3">
    <source>
        <dbReference type="ARBA" id="ARBA00022676"/>
    </source>
</evidence>
<dbReference type="GO" id="GO:0008610">
    <property type="term" value="P:lipid biosynthetic process"/>
    <property type="evidence" value="ECO:0007669"/>
    <property type="project" value="UniProtKB-ARBA"/>
</dbReference>
<feature type="transmembrane region" description="Helical" evidence="8">
    <location>
        <begin position="335"/>
        <end position="353"/>
    </location>
</feature>
<dbReference type="GO" id="GO:0005886">
    <property type="term" value="C:plasma membrane"/>
    <property type="evidence" value="ECO:0007669"/>
    <property type="project" value="UniProtKB-SubCell"/>
</dbReference>
<keyword evidence="4" id="KW-0808">Transferase</keyword>
<feature type="non-terminal residue" evidence="10">
    <location>
        <position position="549"/>
    </location>
</feature>
<accession>A0A382APL6</accession>
<evidence type="ECO:0000256" key="2">
    <source>
        <dbReference type="ARBA" id="ARBA00022475"/>
    </source>
</evidence>
<feature type="transmembrane region" description="Helical" evidence="8">
    <location>
        <begin position="191"/>
        <end position="220"/>
    </location>
</feature>
<sequence length="549" mass="60257">VKIERASVCLLVLLVAGTALRFVGFSRGSSDFVLPEDRTAGHETAFYAFHPDEISLLDGALRDIDLLNPPYTSYGTLPPYALGGLLRLGNLRDGRTTLTETPPEFRRRVYYTARVLSILMSVGVLVFTALVARRLYGDWGAAAASAVVAFAPGAIQQAHFFITDGAFALASLATLWAILCACDSPRDGRRFFVAGVLIGATACIRFNGALLGILLVGALVVRPPGPIGQRLLDLLRERRLWLAGGVAVGLLLLLHPFLLTRPELLSRARYIGDIGLAMKFASGEYLQPWTLVDVDVIPYVSHWFGTWPLVVGWPLTIGFLGGIGWAVWRGNWQERLLVAWCLLYFLPLGLLSARAVRHLIPLLPILAVLCVGAVLDLLRSRSDARLRQGLAVLGIGLAAHLFLYGTGFARIYLVEDSRIRAGRYLAETVRPGTYIGVEGGAYSAAGLVSSERHKHLWMDMSMLLYAGPYMLCGDRIDYLKKKLQRVGAMVYVEENRAVQYAAVPELFPVASSFFERLSSGRFGLDVVRRFKTHPEIAGIHFEDTGMDPT</sequence>
<dbReference type="Pfam" id="PF13231">
    <property type="entry name" value="PMT_2"/>
    <property type="match status" value="1"/>
</dbReference>
<keyword evidence="6 8" id="KW-1133">Transmembrane helix</keyword>
<feature type="transmembrane region" description="Helical" evidence="8">
    <location>
        <begin position="161"/>
        <end position="179"/>
    </location>
</feature>
<keyword evidence="3" id="KW-0328">Glycosyltransferase</keyword>
<proteinExistence type="predicted"/>
<gene>
    <name evidence="10" type="ORF">METZ01_LOCUS155827</name>
</gene>
<feature type="transmembrane region" description="Helical" evidence="8">
    <location>
        <begin position="390"/>
        <end position="413"/>
    </location>
</feature>
<comment type="subcellular location">
    <subcellularLocation>
        <location evidence="1">Cell membrane</location>
        <topology evidence="1">Multi-pass membrane protein</topology>
    </subcellularLocation>
</comment>
<evidence type="ECO:0000256" key="7">
    <source>
        <dbReference type="ARBA" id="ARBA00023136"/>
    </source>
</evidence>
<keyword evidence="5 8" id="KW-0812">Transmembrane</keyword>
<protein>
    <recommendedName>
        <fullName evidence="9">Glycosyltransferase RgtA/B/C/D-like domain-containing protein</fullName>
    </recommendedName>
</protein>
<organism evidence="10">
    <name type="scientific">marine metagenome</name>
    <dbReference type="NCBI Taxonomy" id="408172"/>
    <lineage>
        <taxon>unclassified sequences</taxon>
        <taxon>metagenomes</taxon>
        <taxon>ecological metagenomes</taxon>
    </lineage>
</organism>
<evidence type="ECO:0000256" key="5">
    <source>
        <dbReference type="ARBA" id="ARBA00022692"/>
    </source>
</evidence>
<dbReference type="PANTHER" id="PTHR33908:SF11">
    <property type="entry name" value="MEMBRANE PROTEIN"/>
    <property type="match status" value="1"/>
</dbReference>
<feature type="transmembrane region" description="Helical" evidence="8">
    <location>
        <begin position="111"/>
        <end position="132"/>
    </location>
</feature>
<dbReference type="EMBL" id="UINC01026114">
    <property type="protein sequence ID" value="SVB02973.1"/>
    <property type="molecule type" value="Genomic_DNA"/>
</dbReference>
<evidence type="ECO:0000313" key="10">
    <source>
        <dbReference type="EMBL" id="SVB02973.1"/>
    </source>
</evidence>
<dbReference type="AlphaFoldDB" id="A0A382APL6"/>
<keyword evidence="2" id="KW-1003">Cell membrane</keyword>
<dbReference type="GO" id="GO:0016763">
    <property type="term" value="F:pentosyltransferase activity"/>
    <property type="evidence" value="ECO:0007669"/>
    <property type="project" value="TreeGrafter"/>
</dbReference>